<evidence type="ECO:0000259" key="3">
    <source>
        <dbReference type="Pfam" id="PF23750"/>
    </source>
</evidence>
<reference evidence="4" key="1">
    <citation type="journal article" date="2023" name="J. Hazard. Mater.">
        <title>Anaerobic biodegradation of pyrene and benzo[a]pyrene by a new sulfate-reducing Desulforamulus aquiferis strain DSA.</title>
        <authorList>
            <person name="Zhang Z."/>
            <person name="Sun J."/>
            <person name="Gong X."/>
            <person name="Wang C."/>
            <person name="Wang H."/>
        </authorList>
    </citation>
    <scope>NUCLEOTIDE SEQUENCE</scope>
    <source>
        <strain evidence="4">DSA</strain>
    </source>
</reference>
<evidence type="ECO:0000313" key="4">
    <source>
        <dbReference type="EMBL" id="MDO7787372.1"/>
    </source>
</evidence>
<comment type="caution">
    <text evidence="4">The sequence shown here is derived from an EMBL/GenBank/DDBJ whole genome shotgun (WGS) entry which is preliminary data.</text>
</comment>
<keyword evidence="2" id="KW-0472">Membrane</keyword>
<feature type="region of interest" description="Disordered" evidence="1">
    <location>
        <begin position="280"/>
        <end position="314"/>
    </location>
</feature>
<accession>A0AAW7ZDG3</accession>
<reference evidence="4" key="2">
    <citation type="submission" date="2023-03" db="EMBL/GenBank/DDBJ databases">
        <authorList>
            <person name="Zhang Z."/>
        </authorList>
    </citation>
    <scope>NUCLEOTIDE SEQUENCE</scope>
    <source>
        <strain evidence="4">DSA</strain>
    </source>
</reference>
<evidence type="ECO:0000256" key="1">
    <source>
        <dbReference type="SAM" id="MobiDB-lite"/>
    </source>
</evidence>
<dbReference type="AlphaFoldDB" id="A0AAW7ZDG3"/>
<dbReference type="EMBL" id="JARPTC010000013">
    <property type="protein sequence ID" value="MDO7787372.1"/>
    <property type="molecule type" value="Genomic_DNA"/>
</dbReference>
<name>A0AAW7ZDG3_9FIRM</name>
<gene>
    <name evidence="4" type="ORF">P6N53_09090</name>
</gene>
<dbReference type="RefSeq" id="WP_304542517.1">
    <property type="nucleotide sequence ID" value="NZ_JARPTC010000013.1"/>
</dbReference>
<dbReference type="InterPro" id="IPR055431">
    <property type="entry name" value="RsgI_M"/>
</dbReference>
<feature type="domain" description="Anti-sigma factor RsgI-like middle" evidence="3">
    <location>
        <begin position="83"/>
        <end position="215"/>
    </location>
</feature>
<proteinExistence type="predicted"/>
<keyword evidence="5" id="KW-1185">Reference proteome</keyword>
<dbReference type="Pfam" id="PF23750">
    <property type="entry name" value="RsgI_M"/>
    <property type="match status" value="1"/>
</dbReference>
<keyword evidence="2" id="KW-1133">Transmembrane helix</keyword>
<evidence type="ECO:0000313" key="5">
    <source>
        <dbReference type="Proteomes" id="UP001172911"/>
    </source>
</evidence>
<feature type="transmembrane region" description="Helical" evidence="2">
    <location>
        <begin position="56"/>
        <end position="75"/>
    </location>
</feature>
<evidence type="ECO:0000256" key="2">
    <source>
        <dbReference type="SAM" id="Phobius"/>
    </source>
</evidence>
<protein>
    <recommendedName>
        <fullName evidence="3">Anti-sigma factor RsgI-like middle domain-containing protein</fullName>
    </recommendedName>
</protein>
<dbReference type="Proteomes" id="UP001172911">
    <property type="component" value="Unassembled WGS sequence"/>
</dbReference>
<keyword evidence="2" id="KW-0812">Transmembrane</keyword>
<organism evidence="4 5">
    <name type="scientific">Desulforamulus aquiferis</name>
    <dbReference type="NCBI Taxonomy" id="1397668"/>
    <lineage>
        <taxon>Bacteria</taxon>
        <taxon>Bacillati</taxon>
        <taxon>Bacillota</taxon>
        <taxon>Clostridia</taxon>
        <taxon>Eubacteriales</taxon>
        <taxon>Peptococcaceae</taxon>
        <taxon>Desulforamulus</taxon>
    </lineage>
</organism>
<sequence length="314" mass="34959">MTKVKAVVLALRNNHKNALVYTEEGQYLNTRIKPDPLVGSTVLVEVSPLMFFNKKLLAVAAAALLILFTGLLPSFNTPPASAAYLNIALYPELEIWFNQEGMVTQVEIAELDDSSYTDTLLGKNLYDALGQLIQYSKEQGYLKTNSQDIIISSFIKPDNINIPNISETQLKIFILDELKKSAYQGSMIVTSPSETVMDSAKAAQVSLGKYLVYEKCLEKNLPLSLDNLREKDVTSALSLMGIDAKDLFGADYIEISEHYGSKSVETMQNNQHLNNMRQNHQMNHNSSSMPMEQPGNGHHKHPVTQAPDLMPNHN</sequence>